<evidence type="ECO:0000259" key="3">
    <source>
        <dbReference type="PROSITE" id="PS50977"/>
    </source>
</evidence>
<dbReference type="Pfam" id="PF00440">
    <property type="entry name" value="TetR_N"/>
    <property type="match status" value="1"/>
</dbReference>
<dbReference type="PANTHER" id="PTHR30055">
    <property type="entry name" value="HTH-TYPE TRANSCRIPTIONAL REGULATOR RUTR"/>
    <property type="match status" value="1"/>
</dbReference>
<accession>A0ABN1EDF3</accession>
<dbReference type="PRINTS" id="PR00455">
    <property type="entry name" value="HTHTETR"/>
</dbReference>
<dbReference type="Pfam" id="PF14246">
    <property type="entry name" value="TetR_C_7"/>
    <property type="match status" value="1"/>
</dbReference>
<dbReference type="Gene3D" id="1.10.357.10">
    <property type="entry name" value="Tetracycline Repressor, domain 2"/>
    <property type="match status" value="1"/>
</dbReference>
<dbReference type="EMBL" id="BAAADD010000002">
    <property type="protein sequence ID" value="GAA0563712.1"/>
    <property type="molecule type" value="Genomic_DNA"/>
</dbReference>
<dbReference type="SUPFAM" id="SSF48498">
    <property type="entry name" value="Tetracyclin repressor-like, C-terminal domain"/>
    <property type="match status" value="1"/>
</dbReference>
<dbReference type="InterPro" id="IPR036271">
    <property type="entry name" value="Tet_transcr_reg_TetR-rel_C_sf"/>
</dbReference>
<sequence length="219" mass="24247">MVMVEGRKPSPDERRAAILDIAREAFLQDGYSGTSMSRIAALVGGSKATLYSYFPSKKDLFVAVIDRETTGLFDRIFNLRLTAEDPNEAITELVRRCLDGLLSDTIVSGYRLIIAEAGRFPEIGKTTYELAVHRGLERIARYFAKLVAEGTLRPCNPLEAADTFLDLTAGNLHTQRLWNSIEAPDGVALEAETRRITAVFLAAYGNETLSRSARENDRS</sequence>
<name>A0ABN1EDF3_9PROT</name>
<keyword evidence="1 2" id="KW-0238">DNA-binding</keyword>
<dbReference type="PANTHER" id="PTHR30055:SF146">
    <property type="entry name" value="HTH-TYPE TRANSCRIPTIONAL DUAL REGULATOR CECR"/>
    <property type="match status" value="1"/>
</dbReference>
<dbReference type="InterPro" id="IPR039536">
    <property type="entry name" value="TetR_C_Proteobacteria"/>
</dbReference>
<dbReference type="InterPro" id="IPR009057">
    <property type="entry name" value="Homeodomain-like_sf"/>
</dbReference>
<feature type="DNA-binding region" description="H-T-H motif" evidence="2">
    <location>
        <begin position="35"/>
        <end position="54"/>
    </location>
</feature>
<dbReference type="InterPro" id="IPR050109">
    <property type="entry name" value="HTH-type_TetR-like_transc_reg"/>
</dbReference>
<dbReference type="Proteomes" id="UP001499951">
    <property type="component" value="Unassembled WGS sequence"/>
</dbReference>
<evidence type="ECO:0000313" key="4">
    <source>
        <dbReference type="EMBL" id="GAA0563712.1"/>
    </source>
</evidence>
<dbReference type="InterPro" id="IPR001647">
    <property type="entry name" value="HTH_TetR"/>
</dbReference>
<feature type="domain" description="HTH tetR-type" evidence="3">
    <location>
        <begin position="12"/>
        <end position="72"/>
    </location>
</feature>
<gene>
    <name evidence="4" type="ORF">GCM10008942_10180</name>
</gene>
<organism evidence="4 5">
    <name type="scientific">Rhizomicrobium electricum</name>
    <dbReference type="NCBI Taxonomy" id="480070"/>
    <lineage>
        <taxon>Bacteria</taxon>
        <taxon>Pseudomonadati</taxon>
        <taxon>Pseudomonadota</taxon>
        <taxon>Alphaproteobacteria</taxon>
        <taxon>Micropepsales</taxon>
        <taxon>Micropepsaceae</taxon>
        <taxon>Rhizomicrobium</taxon>
    </lineage>
</organism>
<evidence type="ECO:0000256" key="1">
    <source>
        <dbReference type="ARBA" id="ARBA00023125"/>
    </source>
</evidence>
<dbReference type="PROSITE" id="PS50977">
    <property type="entry name" value="HTH_TETR_2"/>
    <property type="match status" value="1"/>
</dbReference>
<evidence type="ECO:0000256" key="2">
    <source>
        <dbReference type="PROSITE-ProRule" id="PRU00335"/>
    </source>
</evidence>
<reference evidence="4 5" key="1">
    <citation type="journal article" date="2019" name="Int. J. Syst. Evol. Microbiol.">
        <title>The Global Catalogue of Microorganisms (GCM) 10K type strain sequencing project: providing services to taxonomists for standard genome sequencing and annotation.</title>
        <authorList>
            <consortium name="The Broad Institute Genomics Platform"/>
            <consortium name="The Broad Institute Genome Sequencing Center for Infectious Disease"/>
            <person name="Wu L."/>
            <person name="Ma J."/>
        </authorList>
    </citation>
    <scope>NUCLEOTIDE SEQUENCE [LARGE SCALE GENOMIC DNA]</scope>
    <source>
        <strain evidence="4 5">JCM 15089</strain>
    </source>
</reference>
<dbReference type="RefSeq" id="WP_166932668.1">
    <property type="nucleotide sequence ID" value="NZ_BAAADD010000002.1"/>
</dbReference>
<evidence type="ECO:0000313" key="5">
    <source>
        <dbReference type="Proteomes" id="UP001499951"/>
    </source>
</evidence>
<proteinExistence type="predicted"/>
<comment type="caution">
    <text evidence="4">The sequence shown here is derived from an EMBL/GenBank/DDBJ whole genome shotgun (WGS) entry which is preliminary data.</text>
</comment>
<keyword evidence="5" id="KW-1185">Reference proteome</keyword>
<protein>
    <submittedName>
        <fullName evidence="4">TetR/AcrR family transcriptional regulator</fullName>
    </submittedName>
</protein>
<dbReference type="SUPFAM" id="SSF46689">
    <property type="entry name" value="Homeodomain-like"/>
    <property type="match status" value="1"/>
</dbReference>